<dbReference type="SMART" id="SM00344">
    <property type="entry name" value="HTH_ASNC"/>
    <property type="match status" value="1"/>
</dbReference>
<dbReference type="RefSeq" id="WP_124968698.1">
    <property type="nucleotide sequence ID" value="NZ_RQVS01000001.1"/>
</dbReference>
<dbReference type="GO" id="GO:0043200">
    <property type="term" value="P:response to amino acid"/>
    <property type="evidence" value="ECO:0007669"/>
    <property type="project" value="TreeGrafter"/>
</dbReference>
<evidence type="ECO:0000313" key="5">
    <source>
        <dbReference type="EMBL" id="RRJ88627.1"/>
    </source>
</evidence>
<dbReference type="PROSITE" id="PS50956">
    <property type="entry name" value="HTH_ASNC_2"/>
    <property type="match status" value="1"/>
</dbReference>
<dbReference type="InterPro" id="IPR000485">
    <property type="entry name" value="AsnC-type_HTH_dom"/>
</dbReference>
<evidence type="ECO:0000313" key="6">
    <source>
        <dbReference type="Proteomes" id="UP000274391"/>
    </source>
</evidence>
<keyword evidence="1" id="KW-0805">Transcription regulation</keyword>
<accession>A0A3P3W284</accession>
<dbReference type="AlphaFoldDB" id="A0A3P3W284"/>
<keyword evidence="2" id="KW-0238">DNA-binding</keyword>
<dbReference type="Gene3D" id="3.30.70.920">
    <property type="match status" value="1"/>
</dbReference>
<organism evidence="5 6">
    <name type="scientific">Gulosibacter macacae</name>
    <dbReference type="NCBI Taxonomy" id="2488791"/>
    <lineage>
        <taxon>Bacteria</taxon>
        <taxon>Bacillati</taxon>
        <taxon>Actinomycetota</taxon>
        <taxon>Actinomycetes</taxon>
        <taxon>Micrococcales</taxon>
        <taxon>Microbacteriaceae</taxon>
        <taxon>Gulosibacter</taxon>
    </lineage>
</organism>
<keyword evidence="6" id="KW-1185">Reference proteome</keyword>
<dbReference type="OrthoDB" id="9809462at2"/>
<dbReference type="Pfam" id="PF13412">
    <property type="entry name" value="HTH_24"/>
    <property type="match status" value="1"/>
</dbReference>
<gene>
    <name evidence="5" type="ORF">EG850_00295</name>
</gene>
<dbReference type="PANTHER" id="PTHR30154">
    <property type="entry name" value="LEUCINE-RESPONSIVE REGULATORY PROTEIN"/>
    <property type="match status" value="1"/>
</dbReference>
<dbReference type="Gene3D" id="1.10.10.10">
    <property type="entry name" value="Winged helix-like DNA-binding domain superfamily/Winged helix DNA-binding domain"/>
    <property type="match status" value="1"/>
</dbReference>
<sequence length="159" mass="17766">MDRLDFRIVELFSNDPGTSVLQAARELGIARPTVQARLTRMREAGILVDILPKLEAEPMGYPVRAITTLQIDQRIGTEQLHEQLLSIPEVIDCATIAGQWDVMLRIVARSNADLQRVIERIARLESVSRTSTSIVLQDLARNRHLPLMDAATADLDDEA</sequence>
<evidence type="ECO:0000259" key="4">
    <source>
        <dbReference type="PROSITE" id="PS50956"/>
    </source>
</evidence>
<dbReference type="GO" id="GO:0043565">
    <property type="term" value="F:sequence-specific DNA binding"/>
    <property type="evidence" value="ECO:0007669"/>
    <property type="project" value="InterPro"/>
</dbReference>
<dbReference type="InterPro" id="IPR019888">
    <property type="entry name" value="Tscrpt_reg_AsnC-like"/>
</dbReference>
<dbReference type="InterPro" id="IPR011008">
    <property type="entry name" value="Dimeric_a/b-barrel"/>
</dbReference>
<dbReference type="InterPro" id="IPR036390">
    <property type="entry name" value="WH_DNA-bd_sf"/>
</dbReference>
<dbReference type="PRINTS" id="PR00033">
    <property type="entry name" value="HTHASNC"/>
</dbReference>
<dbReference type="SUPFAM" id="SSF54909">
    <property type="entry name" value="Dimeric alpha+beta barrel"/>
    <property type="match status" value="1"/>
</dbReference>
<feature type="domain" description="HTH asnC-type" evidence="4">
    <location>
        <begin position="1"/>
        <end position="62"/>
    </location>
</feature>
<keyword evidence="3" id="KW-0804">Transcription</keyword>
<dbReference type="Proteomes" id="UP000274391">
    <property type="component" value="Unassembled WGS sequence"/>
</dbReference>
<dbReference type="InterPro" id="IPR036388">
    <property type="entry name" value="WH-like_DNA-bd_sf"/>
</dbReference>
<dbReference type="PANTHER" id="PTHR30154:SF34">
    <property type="entry name" value="TRANSCRIPTIONAL REGULATOR AZLB"/>
    <property type="match status" value="1"/>
</dbReference>
<dbReference type="Pfam" id="PF01037">
    <property type="entry name" value="AsnC_trans_reg"/>
    <property type="match status" value="1"/>
</dbReference>
<dbReference type="GO" id="GO:0005829">
    <property type="term" value="C:cytosol"/>
    <property type="evidence" value="ECO:0007669"/>
    <property type="project" value="TreeGrafter"/>
</dbReference>
<dbReference type="InterPro" id="IPR019887">
    <property type="entry name" value="Tscrpt_reg_AsnC/Lrp_C"/>
</dbReference>
<protein>
    <submittedName>
        <fullName evidence="5">Lrp/AsnC family transcriptional regulator</fullName>
    </submittedName>
</protein>
<evidence type="ECO:0000256" key="3">
    <source>
        <dbReference type="ARBA" id="ARBA00023163"/>
    </source>
</evidence>
<evidence type="ECO:0000256" key="2">
    <source>
        <dbReference type="ARBA" id="ARBA00023125"/>
    </source>
</evidence>
<evidence type="ECO:0000256" key="1">
    <source>
        <dbReference type="ARBA" id="ARBA00023015"/>
    </source>
</evidence>
<dbReference type="EMBL" id="RQVS01000001">
    <property type="protein sequence ID" value="RRJ88627.1"/>
    <property type="molecule type" value="Genomic_DNA"/>
</dbReference>
<dbReference type="SUPFAM" id="SSF46785">
    <property type="entry name" value="Winged helix' DNA-binding domain"/>
    <property type="match status" value="1"/>
</dbReference>
<proteinExistence type="predicted"/>
<reference evidence="5 6" key="1">
    <citation type="submission" date="2018-11" db="EMBL/GenBank/DDBJ databases">
        <title>YIM 102482-1 draft genome.</title>
        <authorList>
            <person name="Li G."/>
            <person name="Jiang Y."/>
        </authorList>
    </citation>
    <scope>NUCLEOTIDE SEQUENCE [LARGE SCALE GENOMIC DNA]</scope>
    <source>
        <strain evidence="5 6">YIM 102482-1</strain>
    </source>
</reference>
<name>A0A3P3W284_9MICO</name>
<comment type="caution">
    <text evidence="5">The sequence shown here is derived from an EMBL/GenBank/DDBJ whole genome shotgun (WGS) entry which is preliminary data.</text>
</comment>